<gene>
    <name evidence="2" type="ORF">N0V89_004902</name>
</gene>
<dbReference type="SUPFAM" id="SSF52540">
    <property type="entry name" value="P-loop containing nucleoside triphosphate hydrolases"/>
    <property type="match status" value="1"/>
</dbReference>
<dbReference type="PANTHER" id="PTHR46411:SF3">
    <property type="entry name" value="AAA+ ATPASE DOMAIN-CONTAINING PROTEIN"/>
    <property type="match status" value="1"/>
</dbReference>
<dbReference type="PANTHER" id="PTHR46411">
    <property type="entry name" value="FAMILY ATPASE, PUTATIVE-RELATED"/>
    <property type="match status" value="1"/>
</dbReference>
<name>A0A9W8XK31_9PLEO</name>
<dbReference type="GO" id="GO:0016887">
    <property type="term" value="F:ATP hydrolysis activity"/>
    <property type="evidence" value="ECO:0007669"/>
    <property type="project" value="InterPro"/>
</dbReference>
<dbReference type="GeneID" id="80908432"/>
<dbReference type="EMBL" id="JAPEUX010000004">
    <property type="protein sequence ID" value="KAJ4353176.1"/>
    <property type="molecule type" value="Genomic_DNA"/>
</dbReference>
<dbReference type="Proteomes" id="UP001140513">
    <property type="component" value="Unassembled WGS sequence"/>
</dbReference>
<dbReference type="AlphaFoldDB" id="A0A9W8XK31"/>
<dbReference type="GO" id="GO:0005524">
    <property type="term" value="F:ATP binding"/>
    <property type="evidence" value="ECO:0007669"/>
    <property type="project" value="InterPro"/>
</dbReference>
<dbReference type="RefSeq" id="XP_056070950.1">
    <property type="nucleotide sequence ID" value="XM_056213683.1"/>
</dbReference>
<accession>A0A9W8XK31</accession>
<proteinExistence type="predicted"/>
<organism evidence="2 3">
    <name type="scientific">Didymosphaeria variabile</name>
    <dbReference type="NCBI Taxonomy" id="1932322"/>
    <lineage>
        <taxon>Eukaryota</taxon>
        <taxon>Fungi</taxon>
        <taxon>Dikarya</taxon>
        <taxon>Ascomycota</taxon>
        <taxon>Pezizomycotina</taxon>
        <taxon>Dothideomycetes</taxon>
        <taxon>Pleosporomycetidae</taxon>
        <taxon>Pleosporales</taxon>
        <taxon>Massarineae</taxon>
        <taxon>Didymosphaeriaceae</taxon>
        <taxon>Didymosphaeria</taxon>
    </lineage>
</organism>
<keyword evidence="3" id="KW-1185">Reference proteome</keyword>
<dbReference type="InterPro" id="IPR003959">
    <property type="entry name" value="ATPase_AAA_core"/>
</dbReference>
<comment type="caution">
    <text evidence="2">The sequence shown here is derived from an EMBL/GenBank/DDBJ whole genome shotgun (WGS) entry which is preliminary data.</text>
</comment>
<sequence length="197" mass="22339">MLLSGEPGTGKTLTAESVAEDMRSPLYSIGAGELGESADEVERSLRRVLEISTKWGAVLLLDDCDVFLEQRSSKSIQRNKLVSVFLRLLEYYQGVMFLTTNRVDAFDPAFESRIHLTIQFPKLDFDSRLHVWRTFVRPKSIESKYASNVRDEDLQQLANKDLNGRQIKNIVKTARLLAASEKTSLEMDHIEAVMSVK</sequence>
<evidence type="ECO:0000313" key="3">
    <source>
        <dbReference type="Proteomes" id="UP001140513"/>
    </source>
</evidence>
<protein>
    <recommendedName>
        <fullName evidence="1">ATPase AAA-type core domain-containing protein</fullName>
    </recommendedName>
</protein>
<dbReference type="InterPro" id="IPR027417">
    <property type="entry name" value="P-loop_NTPase"/>
</dbReference>
<feature type="domain" description="ATPase AAA-type core" evidence="1">
    <location>
        <begin position="1"/>
        <end position="121"/>
    </location>
</feature>
<evidence type="ECO:0000259" key="1">
    <source>
        <dbReference type="Pfam" id="PF00004"/>
    </source>
</evidence>
<evidence type="ECO:0000313" key="2">
    <source>
        <dbReference type="EMBL" id="KAJ4353176.1"/>
    </source>
</evidence>
<dbReference type="OrthoDB" id="10042665at2759"/>
<dbReference type="CDD" id="cd19481">
    <property type="entry name" value="RecA-like_protease"/>
    <property type="match status" value="1"/>
</dbReference>
<reference evidence="2" key="1">
    <citation type="submission" date="2022-10" db="EMBL/GenBank/DDBJ databases">
        <title>Tapping the CABI collections for fungal endophytes: first genome assemblies for Collariella, Neodidymelliopsis, Ascochyta clinopodiicola, Didymella pomorum, Didymosphaeria variabile, Neocosmospora piperis and Neocucurbitaria cava.</title>
        <authorList>
            <person name="Hill R."/>
        </authorList>
    </citation>
    <scope>NUCLEOTIDE SEQUENCE</scope>
    <source>
        <strain evidence="2">IMI 356815</strain>
    </source>
</reference>
<dbReference type="Gene3D" id="3.40.50.300">
    <property type="entry name" value="P-loop containing nucleotide triphosphate hydrolases"/>
    <property type="match status" value="1"/>
</dbReference>
<dbReference type="Pfam" id="PF00004">
    <property type="entry name" value="AAA"/>
    <property type="match status" value="1"/>
</dbReference>